<protein>
    <submittedName>
        <fullName evidence="3">GNAT family N-acetyltransferase</fullName>
    </submittedName>
</protein>
<proteinExistence type="predicted"/>
<dbReference type="Proteomes" id="UP001381003">
    <property type="component" value="Chromosome"/>
</dbReference>
<feature type="compositionally biased region" description="Basic and acidic residues" evidence="1">
    <location>
        <begin position="207"/>
        <end position="219"/>
    </location>
</feature>
<accession>A0ABZ2FAP6</accession>
<evidence type="ECO:0000313" key="4">
    <source>
        <dbReference type="Proteomes" id="UP001381003"/>
    </source>
</evidence>
<name>A0ABZ2FAP6_9MICO</name>
<dbReference type="RefSeq" id="WP_338537781.1">
    <property type="nucleotide sequence ID" value="NZ_CP104874.1"/>
</dbReference>
<sequence length="229" mass="24824">MNDHRSPGVPTGAFPDVVPVLTRGAVRLRPMAEADLPALVEQSNDAECVRWTTVAQPYGPDQAREFLQRQAHEWGEPAGRRYWAVERLGDDETGGTPLRRGDRRAPRPGGRLGLRPRGAEPVLVLRGVGAVDAWVASRGHVARPRGHLVHRGRGQRRPARRGPVFVREGTLVEGGTAELGYALRPSARGRGVAGNRVLTGAGFTPWGREEAADAPDGSHRPAIHWARLG</sequence>
<feature type="domain" description="N-acetyltransferase" evidence="2">
    <location>
        <begin position="26"/>
        <end position="104"/>
    </location>
</feature>
<evidence type="ECO:0000259" key="2">
    <source>
        <dbReference type="Pfam" id="PF13302"/>
    </source>
</evidence>
<gene>
    <name evidence="3" type="ORF">N5P18_11840</name>
</gene>
<dbReference type="InterPro" id="IPR016181">
    <property type="entry name" value="Acyl_CoA_acyltransferase"/>
</dbReference>
<dbReference type="Pfam" id="PF13302">
    <property type="entry name" value="Acetyltransf_3"/>
    <property type="match status" value="1"/>
</dbReference>
<organism evidence="3 4">
    <name type="scientific">Janibacter terrae</name>
    <dbReference type="NCBI Taxonomy" id="103817"/>
    <lineage>
        <taxon>Bacteria</taxon>
        <taxon>Bacillati</taxon>
        <taxon>Actinomycetota</taxon>
        <taxon>Actinomycetes</taxon>
        <taxon>Micrococcales</taxon>
        <taxon>Intrasporangiaceae</taxon>
        <taxon>Janibacter</taxon>
    </lineage>
</organism>
<feature type="region of interest" description="Disordered" evidence="1">
    <location>
        <begin position="206"/>
        <end position="229"/>
    </location>
</feature>
<keyword evidence="4" id="KW-1185">Reference proteome</keyword>
<reference evidence="3 4" key="1">
    <citation type="submission" date="2022-09" db="EMBL/GenBank/DDBJ databases">
        <title>Complete genome sequence of Janibacter terrae strain COS04-44, PCL-degrading bacteria isolated from oil spilled coast.</title>
        <authorList>
            <person name="Park H."/>
            <person name="Kim J.Y."/>
            <person name="An S.H."/>
            <person name="Lee C.M."/>
            <person name="Weon H.-Y."/>
        </authorList>
    </citation>
    <scope>NUCLEOTIDE SEQUENCE [LARGE SCALE GENOMIC DNA]</scope>
    <source>
        <strain evidence="3 4">COS04-44</strain>
    </source>
</reference>
<feature type="region of interest" description="Disordered" evidence="1">
    <location>
        <begin position="87"/>
        <end position="115"/>
    </location>
</feature>
<evidence type="ECO:0000313" key="3">
    <source>
        <dbReference type="EMBL" id="WWF04379.1"/>
    </source>
</evidence>
<dbReference type="EMBL" id="CP104874">
    <property type="protein sequence ID" value="WWF04379.1"/>
    <property type="molecule type" value="Genomic_DNA"/>
</dbReference>
<dbReference type="Gene3D" id="3.40.630.30">
    <property type="match status" value="1"/>
</dbReference>
<dbReference type="InterPro" id="IPR000182">
    <property type="entry name" value="GNAT_dom"/>
</dbReference>
<dbReference type="SUPFAM" id="SSF55729">
    <property type="entry name" value="Acyl-CoA N-acyltransferases (Nat)"/>
    <property type="match status" value="1"/>
</dbReference>
<evidence type="ECO:0000256" key="1">
    <source>
        <dbReference type="SAM" id="MobiDB-lite"/>
    </source>
</evidence>